<dbReference type="EMBL" id="FWEW01000274">
    <property type="protein sequence ID" value="SLM34321.1"/>
    <property type="molecule type" value="Genomic_DNA"/>
</dbReference>
<organism evidence="2 3">
    <name type="scientific">Lasallia pustulata</name>
    <dbReference type="NCBI Taxonomy" id="136370"/>
    <lineage>
        <taxon>Eukaryota</taxon>
        <taxon>Fungi</taxon>
        <taxon>Dikarya</taxon>
        <taxon>Ascomycota</taxon>
        <taxon>Pezizomycotina</taxon>
        <taxon>Lecanoromycetes</taxon>
        <taxon>OSLEUM clade</taxon>
        <taxon>Umbilicariomycetidae</taxon>
        <taxon>Umbilicariales</taxon>
        <taxon>Umbilicariaceae</taxon>
        <taxon>Lasallia</taxon>
    </lineage>
</organism>
<evidence type="ECO:0000313" key="3">
    <source>
        <dbReference type="Proteomes" id="UP000192927"/>
    </source>
</evidence>
<feature type="region of interest" description="Disordered" evidence="1">
    <location>
        <begin position="1"/>
        <end position="69"/>
    </location>
</feature>
<feature type="compositionally biased region" description="Polar residues" evidence="1">
    <location>
        <begin position="1"/>
        <end position="17"/>
    </location>
</feature>
<accession>A0A1W5CU24</accession>
<evidence type="ECO:0000256" key="1">
    <source>
        <dbReference type="SAM" id="MobiDB-lite"/>
    </source>
</evidence>
<feature type="compositionally biased region" description="Polar residues" evidence="1">
    <location>
        <begin position="25"/>
        <end position="34"/>
    </location>
</feature>
<proteinExistence type="predicted"/>
<keyword evidence="3" id="KW-1185">Reference proteome</keyword>
<dbReference type="Proteomes" id="UP000192927">
    <property type="component" value="Unassembled WGS sequence"/>
</dbReference>
<reference evidence="3" key="1">
    <citation type="submission" date="2017-03" db="EMBL/GenBank/DDBJ databases">
        <authorList>
            <person name="Sharma R."/>
            <person name="Thines M."/>
        </authorList>
    </citation>
    <scope>NUCLEOTIDE SEQUENCE [LARGE SCALE GENOMIC DNA]</scope>
</reference>
<protein>
    <submittedName>
        <fullName evidence="2">Uncharacterized protein</fullName>
    </submittedName>
</protein>
<name>A0A1W5CU24_9LECA</name>
<evidence type="ECO:0000313" key="2">
    <source>
        <dbReference type="EMBL" id="SLM34321.1"/>
    </source>
</evidence>
<feature type="compositionally biased region" description="Low complexity" evidence="1">
    <location>
        <begin position="59"/>
        <end position="69"/>
    </location>
</feature>
<dbReference type="AlphaFoldDB" id="A0A1W5CU24"/>
<sequence length="312" mass="34953">MPNFRPSSSYAGNNQSVPYKDTEYPSAQASQDMLQSYRRAAPPQEPQPRVVSNHFPTGPSSADAPAPVAPASMAAAPDPLTRAFNEAIKPYLEQINLLKNQLDDMKLQVQDLEDERSDMHTWIDKRGLRADVPLNIARAMDSHPDAATTLNFQLDRKMTMLNYDLHRLQDNVNDTLPTATFVQTLSTLIPDIERLAALRGGAKLAFELVIKLGGNLNSHGDGNITNEADSRSKAEFYSRIDETMVEVIRLRLEQSEEPPWQVARDVKRIERTGQYLKDNLGVQMYFPRSVDVLKYEAKRGEGQQGRAPGYSP</sequence>